<sequence length="172" mass="19811">MDLTEQRAEVWDNHPDSDSELRCLEYASAAIIFANEMTKAHDVYFHFPSFTVTIPDPNPTVGNNHDSGIYVIRHMQYYRRKWFRGFNYEDQRIRLALEIVNHPRNKINPSVVAAACRHNQAAIDDQAKKIGDKGGCAFKNAGQIYQQTQPKHVPALPTGRKLLSHRKRRSRP</sequence>
<dbReference type="SUPFAM" id="SSF54001">
    <property type="entry name" value="Cysteine proteinases"/>
    <property type="match status" value="1"/>
</dbReference>
<dbReference type="Proteomes" id="UP001457282">
    <property type="component" value="Unassembled WGS sequence"/>
</dbReference>
<dbReference type="InterPro" id="IPR038765">
    <property type="entry name" value="Papain-like_cys_pep_sf"/>
</dbReference>
<evidence type="ECO:0000256" key="1">
    <source>
        <dbReference type="SAM" id="MobiDB-lite"/>
    </source>
</evidence>
<comment type="caution">
    <text evidence="2">The sequence shown here is derived from an EMBL/GenBank/DDBJ whole genome shotgun (WGS) entry which is preliminary data.</text>
</comment>
<dbReference type="EMBL" id="JBEDUW010000002">
    <property type="protein sequence ID" value="KAK9943143.1"/>
    <property type="molecule type" value="Genomic_DNA"/>
</dbReference>
<proteinExistence type="predicted"/>
<protein>
    <submittedName>
        <fullName evidence="2">Uncharacterized protein</fullName>
    </submittedName>
</protein>
<dbReference type="AlphaFoldDB" id="A0AAW1Y322"/>
<evidence type="ECO:0000313" key="3">
    <source>
        <dbReference type="Proteomes" id="UP001457282"/>
    </source>
</evidence>
<accession>A0AAW1Y322</accession>
<reference evidence="2 3" key="1">
    <citation type="journal article" date="2023" name="G3 (Bethesda)">
        <title>A chromosome-length genome assembly and annotation of blackberry (Rubus argutus, cv. 'Hillquist').</title>
        <authorList>
            <person name="Bruna T."/>
            <person name="Aryal R."/>
            <person name="Dudchenko O."/>
            <person name="Sargent D.J."/>
            <person name="Mead D."/>
            <person name="Buti M."/>
            <person name="Cavallini A."/>
            <person name="Hytonen T."/>
            <person name="Andres J."/>
            <person name="Pham M."/>
            <person name="Weisz D."/>
            <person name="Mascagni F."/>
            <person name="Usai G."/>
            <person name="Natali L."/>
            <person name="Bassil N."/>
            <person name="Fernandez G.E."/>
            <person name="Lomsadze A."/>
            <person name="Armour M."/>
            <person name="Olukolu B."/>
            <person name="Poorten T."/>
            <person name="Britton C."/>
            <person name="Davik J."/>
            <person name="Ashrafi H."/>
            <person name="Aiden E.L."/>
            <person name="Borodovsky M."/>
            <person name="Worthington M."/>
        </authorList>
    </citation>
    <scope>NUCLEOTIDE SEQUENCE [LARGE SCALE GENOMIC DNA]</scope>
    <source>
        <strain evidence="2">PI 553951</strain>
    </source>
</reference>
<evidence type="ECO:0000313" key="2">
    <source>
        <dbReference type="EMBL" id="KAK9943143.1"/>
    </source>
</evidence>
<name>A0AAW1Y322_RUBAR</name>
<feature type="region of interest" description="Disordered" evidence="1">
    <location>
        <begin position="147"/>
        <end position="172"/>
    </location>
</feature>
<gene>
    <name evidence="2" type="ORF">M0R45_008761</name>
</gene>
<organism evidence="2 3">
    <name type="scientific">Rubus argutus</name>
    <name type="common">Southern blackberry</name>
    <dbReference type="NCBI Taxonomy" id="59490"/>
    <lineage>
        <taxon>Eukaryota</taxon>
        <taxon>Viridiplantae</taxon>
        <taxon>Streptophyta</taxon>
        <taxon>Embryophyta</taxon>
        <taxon>Tracheophyta</taxon>
        <taxon>Spermatophyta</taxon>
        <taxon>Magnoliopsida</taxon>
        <taxon>eudicotyledons</taxon>
        <taxon>Gunneridae</taxon>
        <taxon>Pentapetalae</taxon>
        <taxon>rosids</taxon>
        <taxon>fabids</taxon>
        <taxon>Rosales</taxon>
        <taxon>Rosaceae</taxon>
        <taxon>Rosoideae</taxon>
        <taxon>Rosoideae incertae sedis</taxon>
        <taxon>Rubus</taxon>
    </lineage>
</organism>
<feature type="compositionally biased region" description="Basic residues" evidence="1">
    <location>
        <begin position="162"/>
        <end position="172"/>
    </location>
</feature>
<keyword evidence="3" id="KW-1185">Reference proteome</keyword>